<keyword evidence="1" id="KW-0732">Signal</keyword>
<dbReference type="OrthoDB" id="5297892at2"/>
<dbReference type="InterPro" id="IPR038140">
    <property type="entry name" value="DotD_sf"/>
</dbReference>
<comment type="caution">
    <text evidence="3">The sequence shown here is derived from an EMBL/GenBank/DDBJ whole genome shotgun (WGS) entry which is preliminary data.</text>
</comment>
<evidence type="ECO:0000313" key="5">
    <source>
        <dbReference type="Proteomes" id="UP000095008"/>
    </source>
</evidence>
<dbReference type="Proteomes" id="UP000095008">
    <property type="component" value="Unassembled WGS sequence"/>
</dbReference>
<organism evidence="3 4">
    <name type="scientific">Acidithiobacillus thiooxidans</name>
    <name type="common">Thiobacillus thiooxidans</name>
    <dbReference type="NCBI Taxonomy" id="930"/>
    <lineage>
        <taxon>Bacteria</taxon>
        <taxon>Pseudomonadati</taxon>
        <taxon>Pseudomonadota</taxon>
        <taxon>Acidithiobacillia</taxon>
        <taxon>Acidithiobacillales</taxon>
        <taxon>Acidithiobacillaceae</taxon>
        <taxon>Acidithiobacillus</taxon>
    </lineage>
</organism>
<dbReference type="EMBL" id="LWRY01000299">
    <property type="protein sequence ID" value="OCX67820.1"/>
    <property type="molecule type" value="Genomic_DNA"/>
</dbReference>
<feature type="signal peptide" evidence="1">
    <location>
        <begin position="1"/>
        <end position="31"/>
    </location>
</feature>
<dbReference type="AlphaFoldDB" id="A0A1C2I818"/>
<dbReference type="EMBL" id="LWSA01000150">
    <property type="protein sequence ID" value="OCX72141.1"/>
    <property type="molecule type" value="Genomic_DNA"/>
</dbReference>
<dbReference type="PROSITE" id="PS51257">
    <property type="entry name" value="PROKAR_LIPOPROTEIN"/>
    <property type="match status" value="1"/>
</dbReference>
<evidence type="ECO:0000313" key="2">
    <source>
        <dbReference type="EMBL" id="OCX67820.1"/>
    </source>
</evidence>
<name>A0A1C2I818_ACITH</name>
<gene>
    <name evidence="2" type="ORF">A6M23_19895</name>
    <name evidence="3" type="ORF">A6P07_10595</name>
</gene>
<reference evidence="3 4" key="1">
    <citation type="journal article" date="2016" name="Int. J. Mol. Sci.">
        <title>Comparative genomics of the extreme acidophile Acidithiobacillus thiooxidans reveals intraspecific divergence and niche adaptation.</title>
        <authorList>
            <person name="Zhang X."/>
            <person name="Feng X."/>
            <person name="Tao J."/>
            <person name="Ma L."/>
            <person name="Xiao Y."/>
            <person name="Liang Y."/>
            <person name="Liu X."/>
            <person name="Yin H."/>
        </authorList>
    </citation>
    <scope>NUCLEOTIDE SEQUENCE [LARGE SCALE GENOMIC DNA]</scope>
    <source>
        <strain evidence="3 4">A02</strain>
        <strain evidence="2">DXS-W</strain>
    </source>
</reference>
<dbReference type="Pfam" id="PF16816">
    <property type="entry name" value="DotD"/>
    <property type="match status" value="1"/>
</dbReference>
<dbReference type="RefSeq" id="WP_024894376.1">
    <property type="nucleotide sequence ID" value="NZ_JAAVXF010000025.1"/>
</dbReference>
<dbReference type="Gene3D" id="3.55.50.60">
    <property type="entry name" value="DotD protein"/>
    <property type="match status" value="1"/>
</dbReference>
<evidence type="ECO:0000313" key="3">
    <source>
        <dbReference type="EMBL" id="OCX72141.1"/>
    </source>
</evidence>
<proteinExistence type="predicted"/>
<feature type="chain" id="PRO_5010466983" evidence="1">
    <location>
        <begin position="32"/>
        <end position="163"/>
    </location>
</feature>
<keyword evidence="5" id="KW-1185">Reference proteome</keyword>
<dbReference type="InterPro" id="IPR031817">
    <property type="entry name" value="DotD"/>
</dbReference>
<dbReference type="Proteomes" id="UP000094893">
    <property type="component" value="Unassembled WGS sequence"/>
</dbReference>
<sequence>MNTAKFFHIPTIGLLACFSSALLAGCAQMHATPVAPQPAPSINRPLDRAAEKVSDAWALLATENAALHPPKGGSPILPPALARAVPLTWTGPLAPAVSKLSTLAGYHYIPQGKQPAAPIIVHLSGTHSLFHDLRELAVQAGTRADLTVNARTHKIVLRYTEDQ</sequence>
<evidence type="ECO:0000313" key="4">
    <source>
        <dbReference type="Proteomes" id="UP000094893"/>
    </source>
</evidence>
<protein>
    <submittedName>
        <fullName evidence="3">Uncharacterized protein</fullName>
    </submittedName>
</protein>
<accession>A0A1C2I818</accession>
<evidence type="ECO:0000256" key="1">
    <source>
        <dbReference type="SAM" id="SignalP"/>
    </source>
</evidence>